<name>A0A897MWX2_9EURY</name>
<evidence type="ECO:0000313" key="2">
    <source>
        <dbReference type="Proteomes" id="UP000663525"/>
    </source>
</evidence>
<dbReference type="Proteomes" id="UP000663525">
    <property type="component" value="Chromosome"/>
</dbReference>
<evidence type="ECO:0000313" key="1">
    <source>
        <dbReference type="EMBL" id="QSG05082.1"/>
    </source>
</evidence>
<dbReference type="EMBL" id="CP064787">
    <property type="protein sequence ID" value="QSG05082.1"/>
    <property type="molecule type" value="Genomic_DNA"/>
</dbReference>
<dbReference type="AlphaFoldDB" id="A0A897MWX2"/>
<organism evidence="1 2">
    <name type="scientific">Halapricum desulfuricans</name>
    <dbReference type="NCBI Taxonomy" id="2841257"/>
    <lineage>
        <taxon>Archaea</taxon>
        <taxon>Methanobacteriati</taxon>
        <taxon>Methanobacteriota</taxon>
        <taxon>Stenosarchaea group</taxon>
        <taxon>Halobacteria</taxon>
        <taxon>Halobacteriales</taxon>
        <taxon>Haloarculaceae</taxon>
        <taxon>Halapricum</taxon>
    </lineage>
</organism>
<sequence length="70" mass="7428">MGDAKSHVAQQGEPVLTGTATGDISLFSKFGHFADAIVAMLESRRVASQSATLQQPIESIPKVRECADQV</sequence>
<reference evidence="1" key="1">
    <citation type="submission" date="2020-11" db="EMBL/GenBank/DDBJ databases">
        <title>Carbohydrate-dependent, anaerobic sulfur respiration: A novel catabolism in halophilic archaea.</title>
        <authorList>
            <person name="Sorokin D.Y."/>
            <person name="Messina E."/>
            <person name="Smedile F."/>
            <person name="La Cono V."/>
            <person name="Hallsworth J.E."/>
            <person name="Yakimov M.M."/>
        </authorList>
    </citation>
    <scope>NUCLEOTIDE SEQUENCE</scope>
    <source>
        <strain evidence="1">HSR12-1</strain>
    </source>
</reference>
<proteinExistence type="predicted"/>
<protein>
    <submittedName>
        <fullName evidence="1">Uncharacterized protein</fullName>
    </submittedName>
</protein>
<gene>
    <name evidence="1" type="ORF">HSR121_0728</name>
</gene>
<accession>A0A897MWX2</accession>